<evidence type="ECO:0000313" key="4">
    <source>
        <dbReference type="EMBL" id="QLO13079.1"/>
    </source>
</evidence>
<protein>
    <submittedName>
        <fullName evidence="4">Carboxypeptidase regulatory-like domain-containing protein</fullName>
    </submittedName>
</protein>
<proteinExistence type="predicted"/>
<dbReference type="GO" id="GO:0004180">
    <property type="term" value="F:carboxypeptidase activity"/>
    <property type="evidence" value="ECO:0007669"/>
    <property type="project" value="UniProtKB-KW"/>
</dbReference>
<organism evidence="4 5">
    <name type="scientific">Citrobacter freundii</name>
    <dbReference type="NCBI Taxonomy" id="546"/>
    <lineage>
        <taxon>Bacteria</taxon>
        <taxon>Pseudomonadati</taxon>
        <taxon>Pseudomonadota</taxon>
        <taxon>Gammaproteobacteria</taxon>
        <taxon>Enterobacterales</taxon>
        <taxon>Enterobacteriaceae</taxon>
        <taxon>Citrobacter</taxon>
        <taxon>Citrobacter freundii complex</taxon>
    </lineage>
</organism>
<dbReference type="InterPro" id="IPR013783">
    <property type="entry name" value="Ig-like_fold"/>
</dbReference>
<feature type="signal peptide" evidence="2">
    <location>
        <begin position="1"/>
        <end position="22"/>
    </location>
</feature>
<dbReference type="RefSeq" id="WP_137362764.1">
    <property type="nucleotide sequence ID" value="NZ_CP055538.1"/>
</dbReference>
<name>A0AAE7GRC5_CITFR</name>
<feature type="chain" id="PRO_5042099656" evidence="2">
    <location>
        <begin position="23"/>
        <end position="155"/>
    </location>
</feature>
<keyword evidence="4" id="KW-0121">Carboxypeptidase</keyword>
<keyword evidence="4" id="KW-0378">Hydrolase</keyword>
<dbReference type="Gene3D" id="2.60.40.10">
    <property type="entry name" value="Immunoglobulins"/>
    <property type="match status" value="1"/>
</dbReference>
<dbReference type="Proteomes" id="UP000510650">
    <property type="component" value="Chromosome"/>
</dbReference>
<evidence type="ECO:0000256" key="1">
    <source>
        <dbReference type="SAM" id="MobiDB-lite"/>
    </source>
</evidence>
<evidence type="ECO:0000313" key="5">
    <source>
        <dbReference type="Proteomes" id="UP000510650"/>
    </source>
</evidence>
<dbReference type="InterPro" id="IPR046474">
    <property type="entry name" value="DUF6795"/>
</dbReference>
<dbReference type="AlphaFoldDB" id="A0AAE7GRC5"/>
<evidence type="ECO:0000259" key="3">
    <source>
        <dbReference type="Pfam" id="PF20598"/>
    </source>
</evidence>
<evidence type="ECO:0000256" key="2">
    <source>
        <dbReference type="SAM" id="SignalP"/>
    </source>
</evidence>
<keyword evidence="4" id="KW-0645">Protease</keyword>
<feature type="domain" description="DUF6795" evidence="3">
    <location>
        <begin position="33"/>
        <end position="132"/>
    </location>
</feature>
<accession>A0AAE7GRC5</accession>
<dbReference type="EMBL" id="CP055538">
    <property type="protein sequence ID" value="QLO13079.1"/>
    <property type="molecule type" value="Genomic_DNA"/>
</dbReference>
<sequence length="155" mass="16704">MSVTPSRIARCVIATLPFLLCACVYHDYPAPQIQGTLTQAGEPLAGIAVSITEFDHQIATTQTDSNGHFLLVPQGNWHVFIPVGPQDRLSSWTLTTIDHQGQELSIYTGQRFGGVFSGYSGNDRVKLSCKLSPVGAKNKHQEGNPLCESIPGNAP</sequence>
<dbReference type="SUPFAM" id="SSF49478">
    <property type="entry name" value="Cna protein B-type domain"/>
    <property type="match status" value="1"/>
</dbReference>
<keyword evidence="2" id="KW-0732">Signal</keyword>
<feature type="region of interest" description="Disordered" evidence="1">
    <location>
        <begin position="136"/>
        <end position="155"/>
    </location>
</feature>
<dbReference type="PROSITE" id="PS51257">
    <property type="entry name" value="PROKAR_LIPOPROTEIN"/>
    <property type="match status" value="1"/>
</dbReference>
<reference evidence="5" key="1">
    <citation type="submission" date="2020-06" db="EMBL/GenBank/DDBJ databases">
        <title>REHAB project genomes.</title>
        <authorList>
            <person name="Shaw L.P."/>
        </authorList>
    </citation>
    <scope>NUCLEOTIDE SEQUENCE [LARGE SCALE GENOMIC DNA]</scope>
    <source>
        <strain evidence="5">RHBSTW-00398</strain>
    </source>
</reference>
<dbReference type="Pfam" id="PF20598">
    <property type="entry name" value="DUF6795"/>
    <property type="match status" value="1"/>
</dbReference>
<gene>
    <name evidence="4" type="ORF">HV183_06285</name>
</gene>